<dbReference type="OrthoDB" id="5189031at2"/>
<feature type="transmembrane region" description="Helical" evidence="1">
    <location>
        <begin position="12"/>
        <end position="34"/>
    </location>
</feature>
<comment type="caution">
    <text evidence="2">The sequence shown here is derived from an EMBL/GenBank/DDBJ whole genome shotgun (WGS) entry which is preliminary data.</text>
</comment>
<feature type="transmembrane region" description="Helical" evidence="1">
    <location>
        <begin position="111"/>
        <end position="134"/>
    </location>
</feature>
<keyword evidence="1" id="KW-1133">Transmembrane helix</keyword>
<dbReference type="PANTHER" id="PTHR33802">
    <property type="entry name" value="SI:CH211-161H7.5-RELATED"/>
    <property type="match status" value="1"/>
</dbReference>
<feature type="transmembrane region" description="Helical" evidence="1">
    <location>
        <begin position="229"/>
        <end position="248"/>
    </location>
</feature>
<evidence type="ECO:0008006" key="4">
    <source>
        <dbReference type="Google" id="ProtNLM"/>
    </source>
</evidence>
<organism evidence="2 3">
    <name type="scientific">Pontixanthobacter aestiaquae</name>
    <dbReference type="NCBI Taxonomy" id="1509367"/>
    <lineage>
        <taxon>Bacteria</taxon>
        <taxon>Pseudomonadati</taxon>
        <taxon>Pseudomonadota</taxon>
        <taxon>Alphaproteobacteria</taxon>
        <taxon>Sphingomonadales</taxon>
        <taxon>Erythrobacteraceae</taxon>
        <taxon>Pontixanthobacter</taxon>
    </lineage>
</organism>
<dbReference type="Proteomes" id="UP000460290">
    <property type="component" value="Unassembled WGS sequence"/>
</dbReference>
<gene>
    <name evidence="2" type="ORF">GRI35_05820</name>
</gene>
<dbReference type="AlphaFoldDB" id="A0A844Z7T5"/>
<name>A0A844Z7T5_9SPHN</name>
<keyword evidence="1" id="KW-0812">Transmembrane</keyword>
<feature type="transmembrane region" description="Helical" evidence="1">
    <location>
        <begin position="54"/>
        <end position="73"/>
    </location>
</feature>
<dbReference type="EMBL" id="WTYZ01000001">
    <property type="protein sequence ID" value="MXO82880.1"/>
    <property type="molecule type" value="Genomic_DNA"/>
</dbReference>
<evidence type="ECO:0000313" key="2">
    <source>
        <dbReference type="EMBL" id="MXO82880.1"/>
    </source>
</evidence>
<proteinExistence type="predicted"/>
<dbReference type="RefSeq" id="WP_160613284.1">
    <property type="nucleotide sequence ID" value="NZ_JAUFQM010000001.1"/>
</dbReference>
<keyword evidence="1" id="KW-0472">Membrane</keyword>
<evidence type="ECO:0000256" key="1">
    <source>
        <dbReference type="SAM" id="Phobius"/>
    </source>
</evidence>
<protein>
    <recommendedName>
        <fullName evidence="4">TspO and MBR related proteins</fullName>
    </recommendedName>
</protein>
<evidence type="ECO:0000313" key="3">
    <source>
        <dbReference type="Proteomes" id="UP000460290"/>
    </source>
</evidence>
<feature type="transmembrane region" description="Helical" evidence="1">
    <location>
        <begin position="181"/>
        <end position="200"/>
    </location>
</feature>
<feature type="transmembrane region" description="Helical" evidence="1">
    <location>
        <begin position="207"/>
        <end position="223"/>
    </location>
</feature>
<reference evidence="2 3" key="1">
    <citation type="submission" date="2019-12" db="EMBL/GenBank/DDBJ databases">
        <title>Genomic-based taxomic classification of the family Erythrobacteraceae.</title>
        <authorList>
            <person name="Xu L."/>
        </authorList>
    </citation>
    <scope>NUCLEOTIDE SEQUENCE [LARGE SCALE GENOMIC DNA]</scope>
    <source>
        <strain evidence="2 3">KCTC 42006</strain>
    </source>
</reference>
<feature type="transmembrane region" description="Helical" evidence="1">
    <location>
        <begin position="85"/>
        <end position="105"/>
    </location>
</feature>
<dbReference type="PANTHER" id="PTHR33802:SF1">
    <property type="entry name" value="XK-RELATED PROTEIN"/>
    <property type="match status" value="1"/>
</dbReference>
<accession>A0A844Z7T5</accession>
<keyword evidence="3" id="KW-1185">Reference proteome</keyword>
<feature type="transmembrane region" description="Helical" evidence="1">
    <location>
        <begin position="146"/>
        <end position="169"/>
    </location>
</feature>
<sequence length="263" mass="28118">MQTSAPTTRSTLQILAIVLAVIWQIGATFLPNFGLGEPIGQRSDAIRTLVVPSGWAFAIWGPLFLGCAIYAVWQALPGQRDNPLVASIGWYTAGATAANGLWATYTQFYNLTFISALIILFSLVCLLATLRALVAWEKPFTKGERWITALTFSALAAWLTVASTVNITAALKYHGVGAGSSYPMLAAAIVLVAGLIGSAAATGARGNPWYSVVILWAMLAIYFKGGQEHFAIAVATGLSTLMVAFSCLRKLSGRSDRQHWLGF</sequence>